<organism evidence="1 2">
    <name type="scientific">Robbsia andropogonis</name>
    <dbReference type="NCBI Taxonomy" id="28092"/>
    <lineage>
        <taxon>Bacteria</taxon>
        <taxon>Pseudomonadati</taxon>
        <taxon>Pseudomonadota</taxon>
        <taxon>Betaproteobacteria</taxon>
        <taxon>Burkholderiales</taxon>
        <taxon>Burkholderiaceae</taxon>
        <taxon>Robbsia</taxon>
    </lineage>
</organism>
<protein>
    <submittedName>
        <fullName evidence="1">Uncharacterized protein</fullName>
    </submittedName>
</protein>
<comment type="caution">
    <text evidence="1">The sequence shown here is derived from an EMBL/GenBank/DDBJ whole genome shotgun (WGS) entry which is preliminary data.</text>
</comment>
<sequence>MAEMSVSPDGIAIGVDAHWDLRGITDIGKLAESARRTDLIEQGFSPLWRSAVAILSTLPLIGGSEHVKQAAADIEFSDTARAAHFDAFVDALQSQYGEAVTNEAIAPGWPPDC</sequence>
<keyword evidence="2" id="KW-1185">Reference proteome</keyword>
<dbReference type="STRING" id="28092.WM40_18280"/>
<evidence type="ECO:0000313" key="1">
    <source>
        <dbReference type="EMBL" id="KKB62257.1"/>
    </source>
</evidence>
<evidence type="ECO:0000313" key="2">
    <source>
        <dbReference type="Proteomes" id="UP000033618"/>
    </source>
</evidence>
<accession>A0A0F5JY95</accession>
<name>A0A0F5JY95_9BURK</name>
<reference evidence="1 2" key="1">
    <citation type="submission" date="2015-03" db="EMBL/GenBank/DDBJ databases">
        <title>Draft Genome Sequence of Burkholderia andropogonis type strain ICMP2807, isolated from Sorghum bicolor.</title>
        <authorList>
            <person name="Lopes-Santos L."/>
            <person name="Castro D.B."/>
            <person name="Ottoboni L.M."/>
            <person name="Park D."/>
            <person name="Weirc B.S."/>
            <person name="Destefano S.A."/>
        </authorList>
    </citation>
    <scope>NUCLEOTIDE SEQUENCE [LARGE SCALE GENOMIC DNA]</scope>
    <source>
        <strain evidence="1 2">ICMP2807</strain>
    </source>
</reference>
<proteinExistence type="predicted"/>
<dbReference type="EMBL" id="LAQU01000022">
    <property type="protein sequence ID" value="KKB62257.1"/>
    <property type="molecule type" value="Genomic_DNA"/>
</dbReference>
<gene>
    <name evidence="1" type="ORF">WM40_18280</name>
</gene>
<dbReference type="RefSeq" id="WP_046153590.1">
    <property type="nucleotide sequence ID" value="NZ_CADFGU010000014.1"/>
</dbReference>
<dbReference type="AlphaFoldDB" id="A0A0F5JY95"/>
<dbReference type="PATRIC" id="fig|28092.6.peg.4295"/>
<dbReference type="Proteomes" id="UP000033618">
    <property type="component" value="Unassembled WGS sequence"/>
</dbReference>